<accession>A0A2G4YNV2</accession>
<keyword evidence="2" id="KW-1185">Reference proteome</keyword>
<dbReference type="Proteomes" id="UP000229730">
    <property type="component" value="Unassembled WGS sequence"/>
</dbReference>
<proteinExistence type="predicted"/>
<organism evidence="1 2">
    <name type="scientific">Paremcibacter congregatus</name>
    <dbReference type="NCBI Taxonomy" id="2043170"/>
    <lineage>
        <taxon>Bacteria</taxon>
        <taxon>Pseudomonadati</taxon>
        <taxon>Pseudomonadota</taxon>
        <taxon>Alphaproteobacteria</taxon>
        <taxon>Emcibacterales</taxon>
        <taxon>Emcibacteraceae</taxon>
        <taxon>Paremcibacter</taxon>
    </lineage>
</organism>
<reference evidence="1 2" key="1">
    <citation type="submission" date="2017-10" db="EMBL/GenBank/DDBJ databases">
        <title>Frigbacter circumglobatus gen. nov. sp. nov., isolated from sediment cultured in situ.</title>
        <authorList>
            <person name="Zhao Z."/>
        </authorList>
    </citation>
    <scope>NUCLEOTIDE SEQUENCE [LARGE SCALE GENOMIC DNA]</scope>
    <source>
        <strain evidence="1 2">ZYL</strain>
    </source>
</reference>
<dbReference type="InParanoid" id="A0A2G4YNV2"/>
<name>A0A2G4YNV2_9PROT</name>
<protein>
    <submittedName>
        <fullName evidence="1">Uncharacterized protein</fullName>
    </submittedName>
</protein>
<gene>
    <name evidence="1" type="ORF">CRD36_14330</name>
</gene>
<evidence type="ECO:0000313" key="2">
    <source>
        <dbReference type="Proteomes" id="UP000229730"/>
    </source>
</evidence>
<comment type="caution">
    <text evidence="1">The sequence shown here is derived from an EMBL/GenBank/DDBJ whole genome shotgun (WGS) entry which is preliminary data.</text>
</comment>
<dbReference type="RefSeq" id="WP_133118596.1">
    <property type="nucleotide sequence ID" value="NZ_CP041025.1"/>
</dbReference>
<sequence>MSKLVKSFEAAVYNKKVRDLVLMNESHPQFDDGWADQRFIPVEARDENQAKRMISLQFPEKKGFVLTNILEIPDFE</sequence>
<evidence type="ECO:0000313" key="1">
    <source>
        <dbReference type="EMBL" id="PHZ83983.1"/>
    </source>
</evidence>
<dbReference type="EMBL" id="PDEM01000029">
    <property type="protein sequence ID" value="PHZ83983.1"/>
    <property type="molecule type" value="Genomic_DNA"/>
</dbReference>
<dbReference type="AlphaFoldDB" id="A0A2G4YNV2"/>